<feature type="region of interest" description="Disordered" evidence="2">
    <location>
        <begin position="489"/>
        <end position="521"/>
    </location>
</feature>
<evidence type="ECO:0000256" key="2">
    <source>
        <dbReference type="SAM" id="MobiDB-lite"/>
    </source>
</evidence>
<evidence type="ECO:0008006" key="5">
    <source>
        <dbReference type="Google" id="ProtNLM"/>
    </source>
</evidence>
<dbReference type="PANTHER" id="PTHR45762:SF13">
    <property type="entry name" value="U1-TYPE DOMAIN-CONTAINING PROTEIN"/>
    <property type="match status" value="1"/>
</dbReference>
<feature type="compositionally biased region" description="Acidic residues" evidence="2">
    <location>
        <begin position="255"/>
        <end position="265"/>
    </location>
</feature>
<feature type="region of interest" description="Disordered" evidence="2">
    <location>
        <begin position="248"/>
        <end position="277"/>
    </location>
</feature>
<proteinExistence type="predicted"/>
<gene>
    <name evidence="3" type="ORF">XELAEV_18031322mg</name>
</gene>
<dbReference type="GO" id="GO:0003725">
    <property type="term" value="F:double-stranded RNA binding"/>
    <property type="evidence" value="ECO:0007669"/>
    <property type="project" value="TreeGrafter"/>
</dbReference>
<dbReference type="AlphaFoldDB" id="A0A974CMH6"/>
<evidence type="ECO:0000256" key="1">
    <source>
        <dbReference type="SAM" id="Coils"/>
    </source>
</evidence>
<feature type="compositionally biased region" description="Polar residues" evidence="2">
    <location>
        <begin position="497"/>
        <end position="521"/>
    </location>
</feature>
<organism evidence="3 4">
    <name type="scientific">Xenopus laevis</name>
    <name type="common">African clawed frog</name>
    <dbReference type="NCBI Taxonomy" id="8355"/>
    <lineage>
        <taxon>Eukaryota</taxon>
        <taxon>Metazoa</taxon>
        <taxon>Chordata</taxon>
        <taxon>Craniata</taxon>
        <taxon>Vertebrata</taxon>
        <taxon>Euteleostomi</taxon>
        <taxon>Amphibia</taxon>
        <taxon>Batrachia</taxon>
        <taxon>Anura</taxon>
        <taxon>Pipoidea</taxon>
        <taxon>Pipidae</taxon>
        <taxon>Xenopodinae</taxon>
        <taxon>Xenopus</taxon>
        <taxon>Xenopus</taxon>
    </lineage>
</organism>
<sequence length="723" mass="82337">MEKTASDQPQETQFWCYICSIGCASALNLQSHFMGFRHRQVEETLKNHGAEKPVLRRKKRQFSDNPEPALAGKTLDDLLRACKETEPALGLECVYEYHQDDKNYVYECRLCNLQTGVAPMFMHVVGAKHRIAYLSKHHSDLGIPSNFQLKSAAKIKRLRDTCITVEKTFGRKNVNVVKGSFEPRTFIDDPLPLPALNYGSDKLEEIDFTTDDFVDIDVKDEIDVKPSDSELVTFRELKAKHEEKLKEAQVSVESEYQDQDDQEQQDNEKNNKENGSDMEVCSMDLSERDPDEFLCNQELFDFLDAYKINKKEDVTFILKVTEKFSEVLVYHKKQLEEARQKALAEEEKRKSEELKLKAVEVQLKVEEKKCRAEEAKQTLERQRVVGEKRTAEEARRGAEALTRRVEEAKRRIKQTQQKNGMRQLNQNFKMKRVRKRNRGNKKPFNAQQKALPFQAKGPSLNQKNTFSLASPSQLNPGNKKTFNAQQKTWPFPAKGPTLNQKSTLSSTASSKFNPGNKKTFNAQQRTWPVLAKGPTLNQKSTFPSKLNAGQGPNYSTSVFPITRFDKPQHVGEVGSSFKQSSSIKPQGAESNLVQYPIFPRPIYESQSSTPMSQSQWSSQMATAKRDGAFQRRAPFPHEMQQDTPPVNSSRAFFPPELNMPKDEATNAFFASIKNMEVSEVTSTLNAIATKNPAFRGIHVPSLVKYLNDTGKLKTPHSFRSLSK</sequence>
<accession>A0A974CMH6</accession>
<dbReference type="SUPFAM" id="SSF57667">
    <property type="entry name" value="beta-beta-alpha zinc fingers"/>
    <property type="match status" value="1"/>
</dbReference>
<feature type="coiled-coil region" evidence="1">
    <location>
        <begin position="328"/>
        <end position="418"/>
    </location>
</feature>
<dbReference type="GO" id="GO:0003727">
    <property type="term" value="F:single-stranded RNA binding"/>
    <property type="evidence" value="ECO:0007669"/>
    <property type="project" value="TreeGrafter"/>
</dbReference>
<dbReference type="PANTHER" id="PTHR45762">
    <property type="entry name" value="ZINC FINGER RNA-BINDING PROTEIN"/>
    <property type="match status" value="1"/>
</dbReference>
<feature type="compositionally biased region" description="Basic and acidic residues" evidence="2">
    <location>
        <begin position="266"/>
        <end position="275"/>
    </location>
</feature>
<dbReference type="EMBL" id="CM004476">
    <property type="protein sequence ID" value="OCT76134.1"/>
    <property type="molecule type" value="Genomic_DNA"/>
</dbReference>
<dbReference type="Proteomes" id="UP000694892">
    <property type="component" value="Chromosome 6L"/>
</dbReference>
<name>A0A974CMH6_XENLA</name>
<dbReference type="OMA" id="KTFNAQQ"/>
<evidence type="ECO:0000313" key="3">
    <source>
        <dbReference type="EMBL" id="OCT76134.1"/>
    </source>
</evidence>
<reference evidence="4" key="1">
    <citation type="journal article" date="2016" name="Nature">
        <title>Genome evolution in the allotetraploid frog Xenopus laevis.</title>
        <authorList>
            <person name="Session A.M."/>
            <person name="Uno Y."/>
            <person name="Kwon T."/>
            <person name="Chapman J.A."/>
            <person name="Toyoda A."/>
            <person name="Takahashi S."/>
            <person name="Fukui A."/>
            <person name="Hikosaka A."/>
            <person name="Suzuki A."/>
            <person name="Kondo M."/>
            <person name="van Heeringen S.J."/>
            <person name="Quigley I."/>
            <person name="Heinz S."/>
            <person name="Ogino H."/>
            <person name="Ochi H."/>
            <person name="Hellsten U."/>
            <person name="Lyons J.B."/>
            <person name="Simakov O."/>
            <person name="Putnam N."/>
            <person name="Stites J."/>
            <person name="Kuroki Y."/>
            <person name="Tanaka T."/>
            <person name="Michiue T."/>
            <person name="Watanabe M."/>
            <person name="Bogdanovic O."/>
            <person name="Lister R."/>
            <person name="Georgiou G."/>
            <person name="Paranjpe S.S."/>
            <person name="van Kruijsbergen I."/>
            <person name="Shu S."/>
            <person name="Carlson J."/>
            <person name="Kinoshita T."/>
            <person name="Ohta Y."/>
            <person name="Mawaribuchi S."/>
            <person name="Jenkins J."/>
            <person name="Grimwood J."/>
            <person name="Schmutz J."/>
            <person name="Mitros T."/>
            <person name="Mozaffari S.V."/>
            <person name="Suzuki Y."/>
            <person name="Haramoto Y."/>
            <person name="Yamamoto T.S."/>
            <person name="Takagi C."/>
            <person name="Heald R."/>
            <person name="Miller K."/>
            <person name="Haudenschild C."/>
            <person name="Kitzman J."/>
            <person name="Nakayama T."/>
            <person name="Izutsu Y."/>
            <person name="Robert J."/>
            <person name="Fortriede J."/>
            <person name="Burns K."/>
            <person name="Lotay V."/>
            <person name="Karimi K."/>
            <person name="Yasuoka Y."/>
            <person name="Dichmann D.S."/>
            <person name="Flajnik M.F."/>
            <person name="Houston D.W."/>
            <person name="Shendure J."/>
            <person name="DuPasquier L."/>
            <person name="Vize P.D."/>
            <person name="Zorn A.M."/>
            <person name="Ito M."/>
            <person name="Marcotte E.M."/>
            <person name="Wallingford J.B."/>
            <person name="Ito Y."/>
            <person name="Asashima M."/>
            <person name="Ueno N."/>
            <person name="Matsuda Y."/>
            <person name="Veenstra G.J."/>
            <person name="Fujiyama A."/>
            <person name="Harland R.M."/>
            <person name="Taira M."/>
            <person name="Rokhsar D.S."/>
        </authorList>
    </citation>
    <scope>NUCLEOTIDE SEQUENCE [LARGE SCALE GENOMIC DNA]</scope>
    <source>
        <strain evidence="4">J</strain>
    </source>
</reference>
<dbReference type="Gene3D" id="3.30.160.60">
    <property type="entry name" value="Classic Zinc Finger"/>
    <property type="match status" value="1"/>
</dbReference>
<keyword evidence="1" id="KW-0175">Coiled coil</keyword>
<protein>
    <recommendedName>
        <fullName evidence="5">C2H2-type domain-containing protein</fullName>
    </recommendedName>
</protein>
<evidence type="ECO:0000313" key="4">
    <source>
        <dbReference type="Proteomes" id="UP000694892"/>
    </source>
</evidence>
<dbReference type="InterPro" id="IPR036236">
    <property type="entry name" value="Znf_C2H2_sf"/>
</dbReference>
<dbReference type="GO" id="GO:0071011">
    <property type="term" value="C:precatalytic spliceosome"/>
    <property type="evidence" value="ECO:0007669"/>
    <property type="project" value="TreeGrafter"/>
</dbReference>